<dbReference type="KEGG" id="sva:SVA_2559"/>
<dbReference type="InterPro" id="IPR052927">
    <property type="entry name" value="DCC_oxidoreductase"/>
</dbReference>
<dbReference type="Pfam" id="PF04134">
    <property type="entry name" value="DCC1-like"/>
    <property type="match status" value="1"/>
</dbReference>
<name>A0A1B4VEK1_9GAMM</name>
<accession>A0A1B4VEK1</accession>
<dbReference type="EMBL" id="AP014936">
    <property type="protein sequence ID" value="BAU49107.1"/>
    <property type="molecule type" value="Genomic_DNA"/>
</dbReference>
<dbReference type="GO" id="GO:0015035">
    <property type="term" value="F:protein-disulfide reductase activity"/>
    <property type="evidence" value="ECO:0007669"/>
    <property type="project" value="InterPro"/>
</dbReference>
<dbReference type="AlphaFoldDB" id="A0A1B4VEK1"/>
<evidence type="ECO:0000313" key="1">
    <source>
        <dbReference type="EMBL" id="BAU49107.1"/>
    </source>
</evidence>
<keyword evidence="2" id="KW-1185">Reference proteome</keyword>
<dbReference type="Proteomes" id="UP000218899">
    <property type="component" value="Chromosome"/>
</dbReference>
<gene>
    <name evidence="1" type="ORF">SVA_2559</name>
</gene>
<organism evidence="1 2">
    <name type="scientific">Sulfurifustis variabilis</name>
    <dbReference type="NCBI Taxonomy" id="1675686"/>
    <lineage>
        <taxon>Bacteria</taxon>
        <taxon>Pseudomonadati</taxon>
        <taxon>Pseudomonadota</taxon>
        <taxon>Gammaproteobacteria</taxon>
        <taxon>Acidiferrobacterales</taxon>
        <taxon>Acidiferrobacteraceae</taxon>
        <taxon>Sulfurifustis</taxon>
    </lineage>
</organism>
<dbReference type="InterPro" id="IPR007263">
    <property type="entry name" value="DCC1-like"/>
</dbReference>
<proteinExistence type="predicted"/>
<sequence length="134" mass="14948">MNPRSIIVFDGVCILCNGWVRFVLERDADGRFVFAAMQTAAGRRLLQEHGLDPDAPASLLLLDEGVPYTDSTAILRVLARLGAGWKAVAGTLSAVPLALRDRAYRWIARHRYRWFGRRATCVAPAPANARRFIR</sequence>
<protein>
    <submittedName>
        <fullName evidence="1">Membrane protein</fullName>
    </submittedName>
</protein>
<dbReference type="PANTHER" id="PTHR33639:SF2">
    <property type="entry name" value="DUF393 DOMAIN-CONTAINING PROTEIN"/>
    <property type="match status" value="1"/>
</dbReference>
<reference evidence="1 2" key="1">
    <citation type="submission" date="2015-08" db="EMBL/GenBank/DDBJ databases">
        <title>Complete genome sequence of Sulfurifustis variabilis.</title>
        <authorList>
            <person name="Miura A."/>
            <person name="Kojima H."/>
            <person name="Fukui M."/>
        </authorList>
    </citation>
    <scope>NUCLEOTIDE SEQUENCE [LARGE SCALE GENOMIC DNA]</scope>
    <source>
        <strain evidence="2">skN76</strain>
    </source>
</reference>
<dbReference type="PANTHER" id="PTHR33639">
    <property type="entry name" value="THIOL-DISULFIDE OXIDOREDUCTASE DCC"/>
    <property type="match status" value="1"/>
</dbReference>
<evidence type="ECO:0000313" key="2">
    <source>
        <dbReference type="Proteomes" id="UP000218899"/>
    </source>
</evidence>